<feature type="compositionally biased region" description="Basic and acidic residues" evidence="1">
    <location>
        <begin position="19"/>
        <end position="29"/>
    </location>
</feature>
<organism evidence="2 3">
    <name type="scientific">Iphiclides podalirius</name>
    <name type="common">scarce swallowtail</name>
    <dbReference type="NCBI Taxonomy" id="110791"/>
    <lineage>
        <taxon>Eukaryota</taxon>
        <taxon>Metazoa</taxon>
        <taxon>Ecdysozoa</taxon>
        <taxon>Arthropoda</taxon>
        <taxon>Hexapoda</taxon>
        <taxon>Insecta</taxon>
        <taxon>Pterygota</taxon>
        <taxon>Neoptera</taxon>
        <taxon>Endopterygota</taxon>
        <taxon>Lepidoptera</taxon>
        <taxon>Glossata</taxon>
        <taxon>Ditrysia</taxon>
        <taxon>Papilionoidea</taxon>
        <taxon>Papilionidae</taxon>
        <taxon>Papilioninae</taxon>
        <taxon>Iphiclides</taxon>
    </lineage>
</organism>
<feature type="region of interest" description="Disordered" evidence="1">
    <location>
        <begin position="16"/>
        <end position="67"/>
    </location>
</feature>
<gene>
    <name evidence="2" type="ORF">IPOD504_LOCUS5549</name>
</gene>
<accession>A0ABN8I5Y6</accession>
<dbReference type="Proteomes" id="UP000837857">
    <property type="component" value="Chromosome 17"/>
</dbReference>
<name>A0ABN8I5Y6_9NEOP</name>
<sequence length="114" mass="13287">MLNEWCHRREDSIQGIQNIRRERDRERGAVTKTKRSHASQRPSPSAKFEIRKRRTKSEGKGRPTPRAHPVRWLLCRSAAAPSEYRQFLRYTCPGPIELKAPTTSAQFRTLRTST</sequence>
<proteinExistence type="predicted"/>
<protein>
    <submittedName>
        <fullName evidence="2">Uncharacterized protein</fullName>
    </submittedName>
</protein>
<evidence type="ECO:0000313" key="2">
    <source>
        <dbReference type="EMBL" id="CAH2046926.1"/>
    </source>
</evidence>
<keyword evidence="3" id="KW-1185">Reference proteome</keyword>
<evidence type="ECO:0000313" key="3">
    <source>
        <dbReference type="Proteomes" id="UP000837857"/>
    </source>
</evidence>
<reference evidence="2" key="1">
    <citation type="submission" date="2022-03" db="EMBL/GenBank/DDBJ databases">
        <authorList>
            <person name="Martin H S."/>
        </authorList>
    </citation>
    <scope>NUCLEOTIDE SEQUENCE</scope>
</reference>
<dbReference type="EMBL" id="OW152829">
    <property type="protein sequence ID" value="CAH2046926.1"/>
    <property type="molecule type" value="Genomic_DNA"/>
</dbReference>
<evidence type="ECO:0000256" key="1">
    <source>
        <dbReference type="SAM" id="MobiDB-lite"/>
    </source>
</evidence>
<feature type="non-terminal residue" evidence="2">
    <location>
        <position position="114"/>
    </location>
</feature>